<dbReference type="Gene3D" id="3.40.50.10350">
    <property type="entry name" value="Glycerate kinase, domain 1"/>
    <property type="match status" value="1"/>
</dbReference>
<dbReference type="NCBIfam" id="TIGR00045">
    <property type="entry name" value="glycerate kinase"/>
    <property type="match status" value="1"/>
</dbReference>
<protein>
    <submittedName>
        <fullName evidence="5">Glycerate kinase</fullName>
    </submittedName>
</protein>
<evidence type="ECO:0000256" key="1">
    <source>
        <dbReference type="ARBA" id="ARBA00006284"/>
    </source>
</evidence>
<dbReference type="PANTHER" id="PTHR21599:SF0">
    <property type="entry name" value="GLYCERATE KINASE"/>
    <property type="match status" value="1"/>
</dbReference>
<evidence type="ECO:0000256" key="4">
    <source>
        <dbReference type="PIRNR" id="PIRNR006078"/>
    </source>
</evidence>
<organism evidence="5 6">
    <name type="scientific">Marseilla massiliensis</name>
    <dbReference type="NCBI Taxonomy" id="1841864"/>
    <lineage>
        <taxon>Bacteria</taxon>
        <taxon>Pseudomonadati</taxon>
        <taxon>Bacteroidota</taxon>
        <taxon>Bacteroidia</taxon>
        <taxon>Bacteroidales</taxon>
        <taxon>Prevotellaceae</taxon>
        <taxon>Marseilla</taxon>
    </lineage>
</organism>
<comment type="caution">
    <text evidence="5">The sequence shown here is derived from an EMBL/GenBank/DDBJ whole genome shotgun (WGS) entry which is preliminary data.</text>
</comment>
<evidence type="ECO:0000313" key="6">
    <source>
        <dbReference type="Proteomes" id="UP000764045"/>
    </source>
</evidence>
<evidence type="ECO:0000256" key="3">
    <source>
        <dbReference type="ARBA" id="ARBA00022777"/>
    </source>
</evidence>
<keyword evidence="6" id="KW-1185">Reference proteome</keyword>
<keyword evidence="2 4" id="KW-0808">Transferase</keyword>
<dbReference type="PANTHER" id="PTHR21599">
    <property type="entry name" value="GLYCERATE KINASE"/>
    <property type="match status" value="1"/>
</dbReference>
<evidence type="ECO:0000313" key="5">
    <source>
        <dbReference type="EMBL" id="MBM6662046.1"/>
    </source>
</evidence>
<dbReference type="InterPro" id="IPR018197">
    <property type="entry name" value="Glycerate_kinase_RE-like"/>
</dbReference>
<dbReference type="SUPFAM" id="SSF110738">
    <property type="entry name" value="Glycerate kinase I"/>
    <property type="match status" value="1"/>
</dbReference>
<dbReference type="EMBL" id="JACJJL010000015">
    <property type="protein sequence ID" value="MBM6662046.1"/>
    <property type="molecule type" value="Genomic_DNA"/>
</dbReference>
<dbReference type="InterPro" id="IPR036129">
    <property type="entry name" value="Glycerate_kinase_sf"/>
</dbReference>
<keyword evidence="3 4" id="KW-0418">Kinase</keyword>
<dbReference type="Pfam" id="PF02595">
    <property type="entry name" value="Gly_kinase"/>
    <property type="match status" value="1"/>
</dbReference>
<dbReference type="Proteomes" id="UP000764045">
    <property type="component" value="Unassembled WGS sequence"/>
</dbReference>
<dbReference type="PIRSF" id="PIRSF006078">
    <property type="entry name" value="GlxK"/>
    <property type="match status" value="1"/>
</dbReference>
<sequence>MKYILAIDSFKGSLSSAEVEEALARSLYKYGAEVVSITMSDGGEGMLEAFTEAMHGNIVEAQVHDPLMRPITAQYGIANDGTAIIETSRACGLTLMTEEERNPMVATTYGVGELVAHAVKQGAQNFIIGLGGSGTSDVGIGMLKAMTDIFAKGETIDRVIKHTLKDCKFTLASDVRNPLYGENGAAQVFAKQKGANEEMIAKLDERAQRFAGFSYRHFGFDRSNAPGAGAAGGLGYAFMQYFGGKAVSGADLLLDIIDFDRLIADADVIITGEGRADGQTLMGKLPERILQRAKKHKIPVWLVAGQAKDKERLLAAGFTKAVGITPEGMDMDEAMNPDVAKDNIRRWAETVKQ</sequence>
<evidence type="ECO:0000256" key="2">
    <source>
        <dbReference type="ARBA" id="ARBA00022679"/>
    </source>
</evidence>
<comment type="similarity">
    <text evidence="1 4">Belongs to the glycerate kinase type-1 family.</text>
</comment>
<dbReference type="GO" id="GO:0008887">
    <property type="term" value="F:glycerate kinase activity"/>
    <property type="evidence" value="ECO:0007669"/>
    <property type="project" value="UniProtKB-UniRule"/>
</dbReference>
<dbReference type="RefSeq" id="WP_205110107.1">
    <property type="nucleotide sequence ID" value="NZ_JACJJL010000015.1"/>
</dbReference>
<accession>A0A938WNG9</accession>
<name>A0A938WNG9_9BACT</name>
<dbReference type="InterPro" id="IPR004381">
    <property type="entry name" value="Glycerate_kinase"/>
</dbReference>
<reference evidence="5 6" key="1">
    <citation type="journal article" date="2021" name="Sci. Rep.">
        <title>The distribution of antibiotic resistance genes in chicken gut microbiota commensals.</title>
        <authorList>
            <person name="Juricova H."/>
            <person name="Matiasovicova J."/>
            <person name="Kubasova T."/>
            <person name="Cejkova D."/>
            <person name="Rychlik I."/>
        </authorList>
    </citation>
    <scope>NUCLEOTIDE SEQUENCE [LARGE SCALE GENOMIC DNA]</scope>
    <source>
        <strain evidence="5 6">An819</strain>
    </source>
</reference>
<proteinExistence type="inferred from homology"/>
<gene>
    <name evidence="5" type="ORF">H6B30_09855</name>
</gene>
<dbReference type="AlphaFoldDB" id="A0A938WNG9"/>
<dbReference type="InterPro" id="IPR018193">
    <property type="entry name" value="Glyc_kinase_flavodox-like_fold"/>
</dbReference>
<dbReference type="Gene3D" id="3.90.1510.10">
    <property type="entry name" value="Glycerate kinase, domain 2"/>
    <property type="match status" value="1"/>
</dbReference>
<dbReference type="GO" id="GO:0031388">
    <property type="term" value="P:organic acid phosphorylation"/>
    <property type="evidence" value="ECO:0007669"/>
    <property type="project" value="UniProtKB-UniRule"/>
</dbReference>